<reference evidence="5" key="1">
    <citation type="submission" date="2022-10" db="EMBL/GenBank/DDBJ databases">
        <title>Culturing micro-colonial fungi from biological soil crusts in the Mojave desert and describing Neophaeococcomyces mojavensis, and introducing the new genera and species Taxawa tesnikishii.</title>
        <authorList>
            <person name="Kurbessoian T."/>
            <person name="Stajich J.E."/>
        </authorList>
    </citation>
    <scope>NUCLEOTIDE SEQUENCE</scope>
    <source>
        <strain evidence="5">TK_41</strain>
    </source>
</reference>
<keyword evidence="2" id="KW-0812">Transmembrane</keyword>
<evidence type="ECO:0000256" key="3">
    <source>
        <dbReference type="SAM" id="SignalP"/>
    </source>
</evidence>
<gene>
    <name evidence="5" type="primary">WSC4_1</name>
    <name evidence="5" type="ORF">H2200_002349</name>
</gene>
<evidence type="ECO:0000313" key="5">
    <source>
        <dbReference type="EMBL" id="KAJ9614213.1"/>
    </source>
</evidence>
<keyword evidence="2" id="KW-0472">Membrane</keyword>
<feature type="compositionally biased region" description="Polar residues" evidence="1">
    <location>
        <begin position="421"/>
        <end position="437"/>
    </location>
</feature>
<dbReference type="InterPro" id="IPR002889">
    <property type="entry name" value="WSC_carb-bd"/>
</dbReference>
<keyword evidence="6" id="KW-1185">Reference proteome</keyword>
<feature type="signal peptide" evidence="3">
    <location>
        <begin position="1"/>
        <end position="20"/>
    </location>
</feature>
<dbReference type="Proteomes" id="UP001172673">
    <property type="component" value="Unassembled WGS sequence"/>
</dbReference>
<dbReference type="SMART" id="SM00321">
    <property type="entry name" value="WSC"/>
    <property type="match status" value="1"/>
</dbReference>
<feature type="compositionally biased region" description="Basic and acidic residues" evidence="1">
    <location>
        <begin position="303"/>
        <end position="316"/>
    </location>
</feature>
<feature type="region of interest" description="Disordered" evidence="1">
    <location>
        <begin position="507"/>
        <end position="531"/>
    </location>
</feature>
<organism evidence="5 6">
    <name type="scientific">Cladophialophora chaetospira</name>
    <dbReference type="NCBI Taxonomy" id="386627"/>
    <lineage>
        <taxon>Eukaryota</taxon>
        <taxon>Fungi</taxon>
        <taxon>Dikarya</taxon>
        <taxon>Ascomycota</taxon>
        <taxon>Pezizomycotina</taxon>
        <taxon>Eurotiomycetes</taxon>
        <taxon>Chaetothyriomycetidae</taxon>
        <taxon>Chaetothyriales</taxon>
        <taxon>Herpotrichiellaceae</taxon>
        <taxon>Cladophialophora</taxon>
    </lineage>
</organism>
<evidence type="ECO:0000256" key="2">
    <source>
        <dbReference type="SAM" id="Phobius"/>
    </source>
</evidence>
<name>A0AA39CNG9_9EURO</name>
<dbReference type="PROSITE" id="PS51212">
    <property type="entry name" value="WSC"/>
    <property type="match status" value="1"/>
</dbReference>
<feature type="transmembrane region" description="Helical" evidence="2">
    <location>
        <begin position="246"/>
        <end position="270"/>
    </location>
</feature>
<dbReference type="AlphaFoldDB" id="A0AA39CNG9"/>
<feature type="compositionally biased region" description="Basic and acidic residues" evidence="1">
    <location>
        <begin position="278"/>
        <end position="291"/>
    </location>
</feature>
<protein>
    <submittedName>
        <fullName evidence="5">Cell wall integrity and stress response component 4</fullName>
    </submittedName>
</protein>
<feature type="region of interest" description="Disordered" evidence="1">
    <location>
        <begin position="391"/>
        <end position="445"/>
    </location>
</feature>
<comment type="caution">
    <text evidence="5">The sequence shown here is derived from an EMBL/GenBank/DDBJ whole genome shotgun (WGS) entry which is preliminary data.</text>
</comment>
<dbReference type="EMBL" id="JAPDRK010000003">
    <property type="protein sequence ID" value="KAJ9614213.1"/>
    <property type="molecule type" value="Genomic_DNA"/>
</dbReference>
<feature type="chain" id="PRO_5041415601" evidence="3">
    <location>
        <begin position="21"/>
        <end position="531"/>
    </location>
</feature>
<keyword evidence="3" id="KW-0732">Signal</keyword>
<evidence type="ECO:0000256" key="1">
    <source>
        <dbReference type="SAM" id="MobiDB-lite"/>
    </source>
</evidence>
<sequence>MAYTPLVLLLVLIFGHIIHALPIGFCSPDNVASTGPTQSIFMSNGLCEQRCTGEYAYIVIIGQSCYCSDDVPATQVSTDECHDPCPGYPPDFCGNATAGYYAYFNLGRAASATIQLSTAAVSLSSIVAGSTTTVSTYTVPLTTPATSSSTGSSTSTSTGTSTNIVAIQQYIQSALSTQSGPDATDACFLNEGNTLYTSPSWYQHAPTQVQSYFSSTHQDTSATCAALADTLFGSHSHHGLSKGAKAGIIVGAILGALLIAGIVLLAWLCLRRRRRRSPERNSSRDDDEKPKVIAAGTMPTQFDDERSSQHDFDDHSIHGATIDHQQPLYHNEATVTPSTAAPALTYFGSPASRTAMAAAALAWGREHPHDSSAQRVPAAAALAWGREQPNDSSVARVPAHVEPSVTESQASSVYEAAFETPQPQQMSSPTHDGQQGTRPEPPARTNTEQDFYILHQQNPYQFPPDPGSAARAYHEKNIPRKPVGILKNRLNNNRDEEERMTALPRLAGQRDSDQYTFYDENGDDDYPFHAR</sequence>
<accession>A0AA39CNG9</accession>
<feature type="domain" description="WSC" evidence="4">
    <location>
        <begin position="20"/>
        <end position="107"/>
    </location>
</feature>
<proteinExistence type="predicted"/>
<evidence type="ECO:0000259" key="4">
    <source>
        <dbReference type="PROSITE" id="PS51212"/>
    </source>
</evidence>
<dbReference type="Pfam" id="PF01822">
    <property type="entry name" value="WSC"/>
    <property type="match status" value="1"/>
</dbReference>
<evidence type="ECO:0000313" key="6">
    <source>
        <dbReference type="Proteomes" id="UP001172673"/>
    </source>
</evidence>
<feature type="region of interest" description="Disordered" evidence="1">
    <location>
        <begin position="276"/>
        <end position="316"/>
    </location>
</feature>
<keyword evidence="2" id="KW-1133">Transmembrane helix</keyword>